<proteinExistence type="predicted"/>
<evidence type="ECO:0000313" key="2">
    <source>
        <dbReference type="EMBL" id="BDA79839.1"/>
    </source>
</evidence>
<dbReference type="EMBL" id="AP025028">
    <property type="protein sequence ID" value="BDA79839.1"/>
    <property type="molecule type" value="Genomic_DNA"/>
</dbReference>
<organism evidence="2 3">
    <name type="scientific">Leptospira kobayashii</name>
    <dbReference type="NCBI Taxonomy" id="1917830"/>
    <lineage>
        <taxon>Bacteria</taxon>
        <taxon>Pseudomonadati</taxon>
        <taxon>Spirochaetota</taxon>
        <taxon>Spirochaetia</taxon>
        <taxon>Leptospirales</taxon>
        <taxon>Leptospiraceae</taxon>
        <taxon>Leptospira</taxon>
    </lineage>
</organism>
<evidence type="ECO:0000313" key="3">
    <source>
        <dbReference type="Proteomes" id="UP000245263"/>
    </source>
</evidence>
<sequence length="210" mass="24181">MRVLEEENKELKRQVKEKEEASRVFKIKKEASELQEQGNRKVKESSIAEKEELERRWIAKKKRADQLRRNFYYPGIGYFQAGEIKKGIISSGLFSLCLLGGIYFQNEANSSLTQAKSSKLLPWEYTKSYSEYESSYRTANLLFLLGAITYSFVMYDSFRAAEEETPNTGIKTNVGFAPVQGNSLYSLEGNQAKLSQQSEVNASIQWYLRF</sequence>
<gene>
    <name evidence="2" type="ORF">LPTSP3_g27690</name>
</gene>
<evidence type="ECO:0000256" key="1">
    <source>
        <dbReference type="SAM" id="MobiDB-lite"/>
    </source>
</evidence>
<evidence type="ECO:0008006" key="4">
    <source>
        <dbReference type="Google" id="ProtNLM"/>
    </source>
</evidence>
<reference evidence="2 3" key="1">
    <citation type="submission" date="2021-08" db="EMBL/GenBank/DDBJ databases">
        <title>Complete genome sequence of Leptospira kobayashii strain E30.</title>
        <authorList>
            <person name="Nakao R."/>
            <person name="Nakamura S."/>
            <person name="Masuzawa T."/>
            <person name="Koizumi N."/>
        </authorList>
    </citation>
    <scope>NUCLEOTIDE SEQUENCE [LARGE SCALE GENOMIC DNA]</scope>
    <source>
        <strain evidence="2 3">E30</strain>
    </source>
</reference>
<dbReference type="Proteomes" id="UP000245263">
    <property type="component" value="Chromosome 1"/>
</dbReference>
<protein>
    <recommendedName>
        <fullName evidence="4">DUF5683 domain-containing protein</fullName>
    </recommendedName>
</protein>
<accession>A0ABM7ULI0</accession>
<name>A0ABM7ULI0_9LEPT</name>
<feature type="region of interest" description="Disordered" evidence="1">
    <location>
        <begin position="1"/>
        <end position="21"/>
    </location>
</feature>
<keyword evidence="3" id="KW-1185">Reference proteome</keyword>